<dbReference type="Proteomes" id="UP000249497">
    <property type="component" value="Unassembled WGS sequence"/>
</dbReference>
<dbReference type="EMBL" id="KZ824818">
    <property type="protein sequence ID" value="RAH79147.1"/>
    <property type="molecule type" value="Genomic_DNA"/>
</dbReference>
<dbReference type="Gene3D" id="2.115.10.20">
    <property type="entry name" value="Glycosyl hydrolase domain, family 43"/>
    <property type="match status" value="1"/>
</dbReference>
<feature type="site" description="Important for catalytic activity, responsible for pKa modulation of the active site Glu and correct orientation of both the proton donor and substrate" evidence="6">
    <location>
        <position position="145"/>
    </location>
</feature>
<dbReference type="Pfam" id="PF17851">
    <property type="entry name" value="GH43_C2"/>
    <property type="match status" value="1"/>
</dbReference>
<keyword evidence="4 7" id="KW-0326">Glycosidase</keyword>
<dbReference type="PANTHER" id="PTHR42812">
    <property type="entry name" value="BETA-XYLOSIDASE"/>
    <property type="match status" value="1"/>
</dbReference>
<dbReference type="InterPro" id="IPR013320">
    <property type="entry name" value="ConA-like_dom_sf"/>
</dbReference>
<protein>
    <submittedName>
        <fullName evidence="10">Glycosyl hydrolase family 43 protein</fullName>
    </submittedName>
</protein>
<evidence type="ECO:0000313" key="11">
    <source>
        <dbReference type="Proteomes" id="UP000249497"/>
    </source>
</evidence>
<dbReference type="InterPro" id="IPR023296">
    <property type="entry name" value="Glyco_hydro_beta-prop_sf"/>
</dbReference>
<dbReference type="SUPFAM" id="SSF75005">
    <property type="entry name" value="Arabinanase/levansucrase/invertase"/>
    <property type="match status" value="1"/>
</dbReference>
<dbReference type="GO" id="GO:0005975">
    <property type="term" value="P:carbohydrate metabolic process"/>
    <property type="evidence" value="ECO:0007669"/>
    <property type="project" value="InterPro"/>
</dbReference>
<feature type="chain" id="PRO_5035877600" evidence="8">
    <location>
        <begin position="21"/>
        <end position="564"/>
    </location>
</feature>
<evidence type="ECO:0000256" key="8">
    <source>
        <dbReference type="SAM" id="SignalP"/>
    </source>
</evidence>
<evidence type="ECO:0000256" key="3">
    <source>
        <dbReference type="ARBA" id="ARBA00022801"/>
    </source>
</evidence>
<proteinExistence type="inferred from homology"/>
<evidence type="ECO:0000259" key="9">
    <source>
        <dbReference type="Pfam" id="PF17851"/>
    </source>
</evidence>
<evidence type="ECO:0000256" key="2">
    <source>
        <dbReference type="ARBA" id="ARBA00022729"/>
    </source>
</evidence>
<keyword evidence="11" id="KW-1185">Reference proteome</keyword>
<sequence length="564" mass="63218">MRPNSVRLVVTQLLFQVATGLKNPILAGWSPDPSILRVGSNYFLATSSFEYWPSTPIYTSTDLGNWTLYAHAFTRPSQVQMYGVPTGAGTWAPTLSHINGLYYLASMTRWTYDPVARVWPRVIWSVSEDLKTWSDPIWSDCWGIDPSLFQDPVSEKVYLNLMAPNNDVDRIWGIYQCEVDLSTGRCTGQYRSLWNGTMTHDSSARPEGPKMFWRDGYYYLLIAEGGTDDLHRATIARSSSPEGPWEPDPNNPILFKGQYGYDNLTVQSTGHGTIFDTPDGLSYITYLARRKINGSSPLSRETFLSPVTWQDGWPVVNGGQPVLLSERIGNLRDNPDVRHPPFRDSFDEGVLDPSWYQLRTPYTQNFELKKENPGGLVLRPNVFDLSHRDTPAAILRKQRSLNMTFSARLLPTSSGLGYGEIVGVSAYLSELQHQDIGVSGCVNSPGMCIYTTLMMNSTVQYTQVPLNSSTIPSDLTLYIRAEPLSYHLGYSQGMHSPTTWLAALSSSWLAFAPEDYFVFAGASFALFATGTGKPWPPHAPDVGFAEVQETYFEENIPDYDDWDV</sequence>
<dbReference type="RefSeq" id="XP_025525041.1">
    <property type="nucleotide sequence ID" value="XM_025670153.1"/>
</dbReference>
<name>A0A8T8WTI0_ASPJA</name>
<gene>
    <name evidence="10" type="ORF">BO86DRAFT_367399</name>
</gene>
<organism evidence="10 11">
    <name type="scientific">Aspergillus japonicus CBS 114.51</name>
    <dbReference type="NCBI Taxonomy" id="1448312"/>
    <lineage>
        <taxon>Eukaryota</taxon>
        <taxon>Fungi</taxon>
        <taxon>Dikarya</taxon>
        <taxon>Ascomycota</taxon>
        <taxon>Pezizomycotina</taxon>
        <taxon>Eurotiomycetes</taxon>
        <taxon>Eurotiomycetidae</taxon>
        <taxon>Eurotiales</taxon>
        <taxon>Aspergillaceae</taxon>
        <taxon>Aspergillus</taxon>
        <taxon>Aspergillus subgen. Circumdati</taxon>
    </lineage>
</organism>
<dbReference type="GeneID" id="37173845"/>
<accession>A0A8T8WTI0</accession>
<evidence type="ECO:0000256" key="5">
    <source>
        <dbReference type="PIRSR" id="PIRSR606710-1"/>
    </source>
</evidence>
<feature type="signal peptide" evidence="8">
    <location>
        <begin position="1"/>
        <end position="20"/>
    </location>
</feature>
<dbReference type="PANTHER" id="PTHR42812:SF16">
    <property type="entry name" value="HYDROLASE, PUTATIVE (AFU_ORTHOLOGUE AFUA_7G06110)-RELATED"/>
    <property type="match status" value="1"/>
</dbReference>
<keyword evidence="3 7" id="KW-0378">Hydrolase</keyword>
<dbReference type="AlphaFoldDB" id="A0A8T8WTI0"/>
<feature type="active site" description="Proton acceptor" evidence="5">
    <location>
        <position position="32"/>
    </location>
</feature>
<dbReference type="InterPro" id="IPR006710">
    <property type="entry name" value="Glyco_hydro_43"/>
</dbReference>
<reference evidence="10 11" key="1">
    <citation type="submission" date="2018-02" db="EMBL/GenBank/DDBJ databases">
        <title>The genomes of Aspergillus section Nigri reveals drivers in fungal speciation.</title>
        <authorList>
            <consortium name="DOE Joint Genome Institute"/>
            <person name="Vesth T.C."/>
            <person name="Nybo J."/>
            <person name="Theobald S."/>
            <person name="Brandl J."/>
            <person name="Frisvad J.C."/>
            <person name="Nielsen K.F."/>
            <person name="Lyhne E.K."/>
            <person name="Kogle M.E."/>
            <person name="Kuo A."/>
            <person name="Riley R."/>
            <person name="Clum A."/>
            <person name="Nolan M."/>
            <person name="Lipzen A."/>
            <person name="Salamov A."/>
            <person name="Henrissat B."/>
            <person name="Wiebenga A."/>
            <person name="De vries R.P."/>
            <person name="Grigoriev I.V."/>
            <person name="Mortensen U.H."/>
            <person name="Andersen M.R."/>
            <person name="Baker S.E."/>
        </authorList>
    </citation>
    <scope>NUCLEOTIDE SEQUENCE [LARGE SCALE GENOMIC DNA]</scope>
    <source>
        <strain evidence="10 11">CBS 114.51</strain>
    </source>
</reference>
<evidence type="ECO:0000256" key="4">
    <source>
        <dbReference type="ARBA" id="ARBA00023295"/>
    </source>
</evidence>
<dbReference type="SUPFAM" id="SSF49899">
    <property type="entry name" value="Concanavalin A-like lectins/glucanases"/>
    <property type="match status" value="1"/>
</dbReference>
<dbReference type="OrthoDB" id="2139957at2759"/>
<dbReference type="GO" id="GO:0004553">
    <property type="term" value="F:hydrolase activity, hydrolyzing O-glycosyl compounds"/>
    <property type="evidence" value="ECO:0007669"/>
    <property type="project" value="InterPro"/>
</dbReference>
<feature type="domain" description="Beta-xylosidase C-terminal Concanavalin A-like" evidence="9">
    <location>
        <begin position="343"/>
        <end position="533"/>
    </location>
</feature>
<evidence type="ECO:0000256" key="7">
    <source>
        <dbReference type="RuleBase" id="RU361187"/>
    </source>
</evidence>
<dbReference type="Pfam" id="PF04616">
    <property type="entry name" value="Glyco_hydro_43"/>
    <property type="match status" value="1"/>
</dbReference>
<dbReference type="InterPro" id="IPR041542">
    <property type="entry name" value="GH43_C2"/>
</dbReference>
<evidence type="ECO:0000256" key="1">
    <source>
        <dbReference type="ARBA" id="ARBA00009865"/>
    </source>
</evidence>
<comment type="similarity">
    <text evidence="1 7">Belongs to the glycosyl hydrolase 43 family.</text>
</comment>
<feature type="active site" description="Proton donor" evidence="5">
    <location>
        <position position="207"/>
    </location>
</feature>
<dbReference type="InterPro" id="IPR051795">
    <property type="entry name" value="Glycosyl_Hydrlase_43"/>
</dbReference>
<evidence type="ECO:0000313" key="10">
    <source>
        <dbReference type="EMBL" id="RAH79147.1"/>
    </source>
</evidence>
<dbReference type="Gene3D" id="2.60.120.200">
    <property type="match status" value="1"/>
</dbReference>
<evidence type="ECO:0000256" key="6">
    <source>
        <dbReference type="PIRSR" id="PIRSR606710-2"/>
    </source>
</evidence>
<keyword evidence="2 8" id="KW-0732">Signal</keyword>
<dbReference type="CDD" id="cd18617">
    <property type="entry name" value="GH43_XynB-like"/>
    <property type="match status" value="1"/>
</dbReference>